<keyword evidence="1" id="KW-0175">Coiled coil</keyword>
<evidence type="ECO:0000256" key="2">
    <source>
        <dbReference type="SAM" id="MobiDB-lite"/>
    </source>
</evidence>
<dbReference type="Gene3D" id="3.30.70.2850">
    <property type="match status" value="1"/>
</dbReference>
<accession>A0A6A6WU71</accession>
<gene>
    <name evidence="3" type="ORF">K505DRAFT_342982</name>
</gene>
<proteinExistence type="predicted"/>
<dbReference type="EMBL" id="MU002325">
    <property type="protein sequence ID" value="KAF2787391.1"/>
    <property type="molecule type" value="Genomic_DNA"/>
</dbReference>
<name>A0A6A6WU71_9PLEO</name>
<feature type="compositionally biased region" description="Acidic residues" evidence="2">
    <location>
        <begin position="53"/>
        <end position="92"/>
    </location>
</feature>
<keyword evidence="4" id="KW-1185">Reference proteome</keyword>
<sequence length="266" mass="30235">MVETRSAASKATKRKADDEPALASDDSRPAKRTKSARTNGFPSAVVSRIYGEHEDELEDEDEDEDDNEDEDEDEDNDEDDGEYKDEDEDEDDDIEWTGFIYGSYIRNCFKLAIPPLDFTTFVDALPTGHAFKFKGDPALYMSTVLEFEEKIKADSKAQFAEKSANIKLVIDIMGSARSDIQCSSPDHATQMNIILHNMHSCAKAGAIFLQEYTQTTKEDLEVVQNAQERLQRYGSEEEVRLQKKVVESVNERLERLQELERLLGEE</sequence>
<organism evidence="3 4">
    <name type="scientific">Melanomma pulvis-pyrius CBS 109.77</name>
    <dbReference type="NCBI Taxonomy" id="1314802"/>
    <lineage>
        <taxon>Eukaryota</taxon>
        <taxon>Fungi</taxon>
        <taxon>Dikarya</taxon>
        <taxon>Ascomycota</taxon>
        <taxon>Pezizomycotina</taxon>
        <taxon>Dothideomycetes</taxon>
        <taxon>Pleosporomycetidae</taxon>
        <taxon>Pleosporales</taxon>
        <taxon>Melanommataceae</taxon>
        <taxon>Melanomma</taxon>
    </lineage>
</organism>
<feature type="compositionally biased region" description="Low complexity" evidence="2">
    <location>
        <begin position="1"/>
        <end position="10"/>
    </location>
</feature>
<dbReference type="Proteomes" id="UP000799757">
    <property type="component" value="Unassembled WGS sequence"/>
</dbReference>
<protein>
    <submittedName>
        <fullName evidence="3">Uncharacterized protein</fullName>
    </submittedName>
</protein>
<evidence type="ECO:0000256" key="1">
    <source>
        <dbReference type="SAM" id="Coils"/>
    </source>
</evidence>
<dbReference type="AlphaFoldDB" id="A0A6A6WU71"/>
<evidence type="ECO:0000313" key="3">
    <source>
        <dbReference type="EMBL" id="KAF2787391.1"/>
    </source>
</evidence>
<evidence type="ECO:0000313" key="4">
    <source>
        <dbReference type="Proteomes" id="UP000799757"/>
    </source>
</evidence>
<feature type="coiled-coil region" evidence="1">
    <location>
        <begin position="239"/>
        <end position="266"/>
    </location>
</feature>
<feature type="region of interest" description="Disordered" evidence="2">
    <location>
        <begin position="1"/>
        <end position="92"/>
    </location>
</feature>
<reference evidence="3" key="1">
    <citation type="journal article" date="2020" name="Stud. Mycol.">
        <title>101 Dothideomycetes genomes: a test case for predicting lifestyles and emergence of pathogens.</title>
        <authorList>
            <person name="Haridas S."/>
            <person name="Albert R."/>
            <person name="Binder M."/>
            <person name="Bloem J."/>
            <person name="Labutti K."/>
            <person name="Salamov A."/>
            <person name="Andreopoulos B."/>
            <person name="Baker S."/>
            <person name="Barry K."/>
            <person name="Bills G."/>
            <person name="Bluhm B."/>
            <person name="Cannon C."/>
            <person name="Castanera R."/>
            <person name="Culley D."/>
            <person name="Daum C."/>
            <person name="Ezra D."/>
            <person name="Gonzalez J."/>
            <person name="Henrissat B."/>
            <person name="Kuo A."/>
            <person name="Liang C."/>
            <person name="Lipzen A."/>
            <person name="Lutzoni F."/>
            <person name="Magnuson J."/>
            <person name="Mondo S."/>
            <person name="Nolan M."/>
            <person name="Ohm R."/>
            <person name="Pangilinan J."/>
            <person name="Park H.-J."/>
            <person name="Ramirez L."/>
            <person name="Alfaro M."/>
            <person name="Sun H."/>
            <person name="Tritt A."/>
            <person name="Yoshinaga Y."/>
            <person name="Zwiers L.-H."/>
            <person name="Turgeon B."/>
            <person name="Goodwin S."/>
            <person name="Spatafora J."/>
            <person name="Crous P."/>
            <person name="Grigoriev I."/>
        </authorList>
    </citation>
    <scope>NUCLEOTIDE SEQUENCE</scope>
    <source>
        <strain evidence="3">CBS 109.77</strain>
    </source>
</reference>